<dbReference type="PROSITE" id="PS50097">
    <property type="entry name" value="BTB"/>
    <property type="match status" value="1"/>
</dbReference>
<dbReference type="SUPFAM" id="SSF54695">
    <property type="entry name" value="POZ domain"/>
    <property type="match status" value="1"/>
</dbReference>
<dbReference type="AlphaFoldDB" id="A0AAI9EB14"/>
<sequence>MASVDMPNKRRKLDLTETYTVVVGAGDAQKAFNIHKSFLSKTSEFLKRACNGDWKEGEAKKIEFPEQAPEVFEIYLQWLYTGDLVFLEEATPSKDAPGVEGYAARAFHSLVDLYCLADMLRDSHACNTVINKIIKMSKKILCGPLASEVSRVYAMTTKTSKLRLLFVDYYATYCDRDFYQNSSNALPHDFLTDVLGNMATRLRSGSNRLAAPGDVPKCTYHEHNDACPRCL</sequence>
<organism evidence="2 3">
    <name type="scientific">Lecanosticta acicola</name>
    <dbReference type="NCBI Taxonomy" id="111012"/>
    <lineage>
        <taxon>Eukaryota</taxon>
        <taxon>Fungi</taxon>
        <taxon>Dikarya</taxon>
        <taxon>Ascomycota</taxon>
        <taxon>Pezizomycotina</taxon>
        <taxon>Dothideomycetes</taxon>
        <taxon>Dothideomycetidae</taxon>
        <taxon>Mycosphaerellales</taxon>
        <taxon>Mycosphaerellaceae</taxon>
        <taxon>Lecanosticta</taxon>
    </lineage>
</organism>
<evidence type="ECO:0000313" key="2">
    <source>
        <dbReference type="EMBL" id="CAK4018747.1"/>
    </source>
</evidence>
<name>A0AAI9EB14_9PEZI</name>
<proteinExistence type="predicted"/>
<protein>
    <submittedName>
        <fullName evidence="2">Btb poz domain containing</fullName>
    </submittedName>
</protein>
<dbReference type="PANTHER" id="PTHR47843">
    <property type="entry name" value="BTB DOMAIN-CONTAINING PROTEIN-RELATED"/>
    <property type="match status" value="1"/>
</dbReference>
<dbReference type="InterPro" id="IPR000210">
    <property type="entry name" value="BTB/POZ_dom"/>
</dbReference>
<dbReference type="Pfam" id="PF00651">
    <property type="entry name" value="BTB"/>
    <property type="match status" value="1"/>
</dbReference>
<dbReference type="CDD" id="cd18186">
    <property type="entry name" value="BTB_POZ_ZBTB_KLHL-like"/>
    <property type="match status" value="1"/>
</dbReference>
<accession>A0AAI9EB14</accession>
<dbReference type="InterPro" id="IPR011333">
    <property type="entry name" value="SKP1/BTB/POZ_sf"/>
</dbReference>
<keyword evidence="3" id="KW-1185">Reference proteome</keyword>
<dbReference type="Gene3D" id="3.30.710.10">
    <property type="entry name" value="Potassium Channel Kv1.1, Chain A"/>
    <property type="match status" value="1"/>
</dbReference>
<reference evidence="2" key="1">
    <citation type="submission" date="2023-11" db="EMBL/GenBank/DDBJ databases">
        <authorList>
            <person name="Alioto T."/>
            <person name="Alioto T."/>
            <person name="Gomez Garrido J."/>
        </authorList>
    </citation>
    <scope>NUCLEOTIDE SEQUENCE</scope>
</reference>
<dbReference type="Proteomes" id="UP001296104">
    <property type="component" value="Unassembled WGS sequence"/>
</dbReference>
<evidence type="ECO:0000313" key="3">
    <source>
        <dbReference type="Proteomes" id="UP001296104"/>
    </source>
</evidence>
<dbReference type="EMBL" id="CAVMBE010000026">
    <property type="protein sequence ID" value="CAK4018747.1"/>
    <property type="molecule type" value="Genomic_DNA"/>
</dbReference>
<gene>
    <name evidence="2" type="ORF">LECACI_7A004673</name>
</gene>
<feature type="domain" description="BTB" evidence="1">
    <location>
        <begin position="17"/>
        <end position="88"/>
    </location>
</feature>
<evidence type="ECO:0000259" key="1">
    <source>
        <dbReference type="PROSITE" id="PS50097"/>
    </source>
</evidence>
<comment type="caution">
    <text evidence="2">The sequence shown here is derived from an EMBL/GenBank/DDBJ whole genome shotgun (WGS) entry which is preliminary data.</text>
</comment>
<dbReference type="PANTHER" id="PTHR47843:SF2">
    <property type="entry name" value="BTB DOMAIN-CONTAINING PROTEIN"/>
    <property type="match status" value="1"/>
</dbReference>